<reference evidence="1 2" key="1">
    <citation type="journal article" date="2016" name="Nat. Commun.">
        <title>Thousands of microbial genomes shed light on interconnected biogeochemical processes in an aquifer system.</title>
        <authorList>
            <person name="Anantharaman K."/>
            <person name="Brown C.T."/>
            <person name="Hug L.A."/>
            <person name="Sharon I."/>
            <person name="Castelle C.J."/>
            <person name="Probst A.J."/>
            <person name="Thomas B.C."/>
            <person name="Singh A."/>
            <person name="Wilkins M.J."/>
            <person name="Karaoz U."/>
            <person name="Brodie E.L."/>
            <person name="Williams K.H."/>
            <person name="Hubbard S.S."/>
            <person name="Banfield J.F."/>
        </authorList>
    </citation>
    <scope>NUCLEOTIDE SEQUENCE [LARGE SCALE GENOMIC DNA]</scope>
</reference>
<name>A0A1F5JV91_9BACT</name>
<dbReference type="Proteomes" id="UP000176902">
    <property type="component" value="Unassembled WGS sequence"/>
</dbReference>
<dbReference type="STRING" id="1797768.A3C59_02070"/>
<evidence type="ECO:0000313" key="1">
    <source>
        <dbReference type="EMBL" id="OGE32586.1"/>
    </source>
</evidence>
<protein>
    <submittedName>
        <fullName evidence="1">Uncharacterized protein</fullName>
    </submittedName>
</protein>
<dbReference type="AlphaFoldDB" id="A0A1F5JV91"/>
<accession>A0A1F5JV91</accession>
<organism evidence="1 2">
    <name type="scientific">Candidatus Daviesbacteria bacterium RIFCSPHIGHO2_02_FULL_36_13</name>
    <dbReference type="NCBI Taxonomy" id="1797768"/>
    <lineage>
        <taxon>Bacteria</taxon>
        <taxon>Candidatus Daviesiibacteriota</taxon>
    </lineage>
</organism>
<gene>
    <name evidence="1" type="ORF">A3C59_02070</name>
</gene>
<sequence>MYVEYIGKANVRELSSYGRNQFNSESGTLKLDPRSSTLLIKTIQFVEPQVTSRFTGLKVELQFLRINNSGNVLDVYSGWRDTHSAEESLDYLPPLSGKKIVKLAKKIIREHQMREKAQEEARVEECKRAEILTHTIPFVVVTTETAPRELVGVR</sequence>
<dbReference type="EMBL" id="MFCV01000024">
    <property type="protein sequence ID" value="OGE32586.1"/>
    <property type="molecule type" value="Genomic_DNA"/>
</dbReference>
<proteinExistence type="predicted"/>
<comment type="caution">
    <text evidence="1">The sequence shown here is derived from an EMBL/GenBank/DDBJ whole genome shotgun (WGS) entry which is preliminary data.</text>
</comment>
<evidence type="ECO:0000313" key="2">
    <source>
        <dbReference type="Proteomes" id="UP000176902"/>
    </source>
</evidence>